<evidence type="ECO:0000313" key="2">
    <source>
        <dbReference type="Proteomes" id="UP001162992"/>
    </source>
</evidence>
<accession>A0ACC2E672</accession>
<protein>
    <submittedName>
        <fullName evidence="1">Uncharacterized protein</fullName>
    </submittedName>
</protein>
<organism evidence="1 2">
    <name type="scientific">Diphasiastrum complanatum</name>
    <name type="common">Issler's clubmoss</name>
    <name type="synonym">Lycopodium complanatum</name>
    <dbReference type="NCBI Taxonomy" id="34168"/>
    <lineage>
        <taxon>Eukaryota</taxon>
        <taxon>Viridiplantae</taxon>
        <taxon>Streptophyta</taxon>
        <taxon>Embryophyta</taxon>
        <taxon>Tracheophyta</taxon>
        <taxon>Lycopodiopsida</taxon>
        <taxon>Lycopodiales</taxon>
        <taxon>Lycopodiaceae</taxon>
        <taxon>Lycopodioideae</taxon>
        <taxon>Diphasiastrum</taxon>
    </lineage>
</organism>
<dbReference type="Proteomes" id="UP001162992">
    <property type="component" value="Chromosome 3"/>
</dbReference>
<reference evidence="2" key="1">
    <citation type="journal article" date="2024" name="Proc. Natl. Acad. Sci. U.S.A.">
        <title>Extraordinary preservation of gene collinearity over three hundred million years revealed in homosporous lycophytes.</title>
        <authorList>
            <person name="Li C."/>
            <person name="Wickell D."/>
            <person name="Kuo L.Y."/>
            <person name="Chen X."/>
            <person name="Nie B."/>
            <person name="Liao X."/>
            <person name="Peng D."/>
            <person name="Ji J."/>
            <person name="Jenkins J."/>
            <person name="Williams M."/>
            <person name="Shu S."/>
            <person name="Plott C."/>
            <person name="Barry K."/>
            <person name="Rajasekar S."/>
            <person name="Grimwood J."/>
            <person name="Han X."/>
            <person name="Sun S."/>
            <person name="Hou Z."/>
            <person name="He W."/>
            <person name="Dai G."/>
            <person name="Sun C."/>
            <person name="Schmutz J."/>
            <person name="Leebens-Mack J.H."/>
            <person name="Li F.W."/>
            <person name="Wang L."/>
        </authorList>
    </citation>
    <scope>NUCLEOTIDE SEQUENCE [LARGE SCALE GENOMIC DNA]</scope>
    <source>
        <strain evidence="2">cv. PW_Plant_1</strain>
    </source>
</reference>
<name>A0ACC2E672_DIPCM</name>
<evidence type="ECO:0000313" key="1">
    <source>
        <dbReference type="EMBL" id="KAJ7561892.1"/>
    </source>
</evidence>
<keyword evidence="2" id="KW-1185">Reference proteome</keyword>
<dbReference type="EMBL" id="CM055094">
    <property type="protein sequence ID" value="KAJ7561892.1"/>
    <property type="molecule type" value="Genomic_DNA"/>
</dbReference>
<proteinExistence type="predicted"/>
<gene>
    <name evidence="1" type="ORF">O6H91_03G046000</name>
</gene>
<sequence length="622" mass="69500">MTIAARKRSSVDSGDDSAMAEQELHKNKESSFASQPLQTDKLQNVDYTKDGSVDFRGKPAIRDKSGGLRTLPFVLGVQFFATIAYYGFGTNLVLYLTGKLRENVSTASTAVTNWNGAGLLFSVLGAFLADSYFGRFWTSVAFLAVYFVGLLLSTLTTALPSLKPLPCPSTSTSCPPITGTRKSIFFLSMYIQALGIGAFQPCNVSFGADQFDEQHEIERPQKSLFFNLVYVASSMGGLIGNTFLIYLEQHVSYIWGYGASTLLLGFSLVIYVSGITLFRHQKVKGNPLTRMGKVLVATFRKWRLKSPSDATQLYEESSQGSNNRQLLHSDKFRFLDKAAVKIEGDIDEHGIRKSWRLCTVTQVEEVKFIIRLLPIWASNVYYSTLYVQILTLFVEQASTMNLHIGNFNIPPASIGVFETLSVCFWAFAYEKWIVPLTRRYTGNPRGITLLQRMGAGLVIVTFAMVVAAAVEIKRLHVIKQHGLADQPYATVPMSVFWLIPQYFLVGCSETFAYIGQYEFFYDQAPDEIRGVSSGLQYTTLALGNFLSSLLVTIVTRVTKHGNNPGWIADNLNAAHIDYFYWLLVVLGVVNFIVYLICASWYEYTNAAYAENEDEEEATDNKF</sequence>
<comment type="caution">
    <text evidence="1">The sequence shown here is derived from an EMBL/GenBank/DDBJ whole genome shotgun (WGS) entry which is preliminary data.</text>
</comment>